<dbReference type="InterPro" id="IPR001789">
    <property type="entry name" value="Sig_transdc_resp-reg_receiver"/>
</dbReference>
<proteinExistence type="predicted"/>
<dbReference type="SMART" id="SM00448">
    <property type="entry name" value="REC"/>
    <property type="match status" value="1"/>
</dbReference>
<protein>
    <submittedName>
        <fullName evidence="3">Response regulator receiver domain-containing protein</fullName>
    </submittedName>
</protein>
<dbReference type="RefSeq" id="WP_106136616.1">
    <property type="nucleotide sequence ID" value="NZ_PVTE01000003.1"/>
</dbReference>
<reference evidence="3 4" key="1">
    <citation type="submission" date="2018-03" db="EMBL/GenBank/DDBJ databases">
        <title>Genomic Encyclopedia of Archaeal and Bacterial Type Strains, Phase II (KMG-II): from individual species to whole genera.</title>
        <authorList>
            <person name="Goeker M."/>
        </authorList>
    </citation>
    <scope>NUCLEOTIDE SEQUENCE [LARGE SCALE GENOMIC DNA]</scope>
    <source>
        <strain evidence="3 4">DSM 28354</strain>
    </source>
</reference>
<feature type="modified residue" description="4-aspartylphosphate" evidence="1">
    <location>
        <position position="67"/>
    </location>
</feature>
<evidence type="ECO:0000313" key="3">
    <source>
        <dbReference type="EMBL" id="PRY44200.1"/>
    </source>
</evidence>
<dbReference type="PROSITE" id="PS50110">
    <property type="entry name" value="RESPONSE_REGULATORY"/>
    <property type="match status" value="1"/>
</dbReference>
<keyword evidence="1" id="KW-0597">Phosphoprotein</keyword>
<sequence length="149" mass="16911">MVDSPKLIPFDLMPIIHIENDVDDQCLVAEALKASSIHNPVRYFADGQQALLYLQTTDEVPLVILCDVIMPGMSGFALRDRIDADPVLRMKAIPFVYFSTWANKELVEQAYQGTIQGYHLKGKSFADLQAELSLIVTYWKHCLHPRSFQ</sequence>
<dbReference type="Proteomes" id="UP000238375">
    <property type="component" value="Unassembled WGS sequence"/>
</dbReference>
<dbReference type="EMBL" id="PVTE01000003">
    <property type="protein sequence ID" value="PRY44200.1"/>
    <property type="molecule type" value="Genomic_DNA"/>
</dbReference>
<organism evidence="3 4">
    <name type="scientific">Spirosoma oryzae</name>
    <dbReference type="NCBI Taxonomy" id="1469603"/>
    <lineage>
        <taxon>Bacteria</taxon>
        <taxon>Pseudomonadati</taxon>
        <taxon>Bacteroidota</taxon>
        <taxon>Cytophagia</taxon>
        <taxon>Cytophagales</taxon>
        <taxon>Cytophagaceae</taxon>
        <taxon>Spirosoma</taxon>
    </lineage>
</organism>
<dbReference type="PANTHER" id="PTHR44520:SF2">
    <property type="entry name" value="RESPONSE REGULATOR RCP1"/>
    <property type="match status" value="1"/>
</dbReference>
<dbReference type="SUPFAM" id="SSF52172">
    <property type="entry name" value="CheY-like"/>
    <property type="match status" value="1"/>
</dbReference>
<evidence type="ECO:0000259" key="2">
    <source>
        <dbReference type="PROSITE" id="PS50110"/>
    </source>
</evidence>
<evidence type="ECO:0000256" key="1">
    <source>
        <dbReference type="PROSITE-ProRule" id="PRU00169"/>
    </source>
</evidence>
<gene>
    <name evidence="3" type="ORF">CLV58_103169</name>
</gene>
<feature type="domain" description="Response regulatory" evidence="2">
    <location>
        <begin position="14"/>
        <end position="136"/>
    </location>
</feature>
<dbReference type="AlphaFoldDB" id="A0A2T0TEW2"/>
<dbReference type="Gene3D" id="3.40.50.2300">
    <property type="match status" value="1"/>
</dbReference>
<dbReference type="GO" id="GO:0000160">
    <property type="term" value="P:phosphorelay signal transduction system"/>
    <property type="evidence" value="ECO:0007669"/>
    <property type="project" value="InterPro"/>
</dbReference>
<dbReference type="InterPro" id="IPR011006">
    <property type="entry name" value="CheY-like_superfamily"/>
</dbReference>
<keyword evidence="4" id="KW-1185">Reference proteome</keyword>
<dbReference type="PANTHER" id="PTHR44520">
    <property type="entry name" value="RESPONSE REGULATOR RCP1-RELATED"/>
    <property type="match status" value="1"/>
</dbReference>
<dbReference type="Pfam" id="PF00072">
    <property type="entry name" value="Response_reg"/>
    <property type="match status" value="1"/>
</dbReference>
<accession>A0A2T0TEW2</accession>
<dbReference type="OrthoDB" id="958614at2"/>
<dbReference type="InterPro" id="IPR052893">
    <property type="entry name" value="TCS_response_regulator"/>
</dbReference>
<evidence type="ECO:0000313" key="4">
    <source>
        <dbReference type="Proteomes" id="UP000238375"/>
    </source>
</evidence>
<comment type="caution">
    <text evidence="3">The sequence shown here is derived from an EMBL/GenBank/DDBJ whole genome shotgun (WGS) entry which is preliminary data.</text>
</comment>
<name>A0A2T0TEW2_9BACT</name>